<comment type="caution">
    <text evidence="2">The sequence shown here is derived from an EMBL/GenBank/DDBJ whole genome shotgun (WGS) entry which is preliminary data.</text>
</comment>
<evidence type="ECO:0000256" key="1">
    <source>
        <dbReference type="SAM" id="MobiDB-lite"/>
    </source>
</evidence>
<dbReference type="Proteomes" id="UP001266305">
    <property type="component" value="Unassembled WGS sequence"/>
</dbReference>
<accession>A0ABQ9TSI0</accession>
<feature type="region of interest" description="Disordered" evidence="1">
    <location>
        <begin position="115"/>
        <end position="168"/>
    </location>
</feature>
<evidence type="ECO:0000313" key="3">
    <source>
        <dbReference type="Proteomes" id="UP001266305"/>
    </source>
</evidence>
<organism evidence="2 3">
    <name type="scientific">Saguinus oedipus</name>
    <name type="common">Cotton-top tamarin</name>
    <name type="synonym">Oedipomidas oedipus</name>
    <dbReference type="NCBI Taxonomy" id="9490"/>
    <lineage>
        <taxon>Eukaryota</taxon>
        <taxon>Metazoa</taxon>
        <taxon>Chordata</taxon>
        <taxon>Craniata</taxon>
        <taxon>Vertebrata</taxon>
        <taxon>Euteleostomi</taxon>
        <taxon>Mammalia</taxon>
        <taxon>Eutheria</taxon>
        <taxon>Euarchontoglires</taxon>
        <taxon>Primates</taxon>
        <taxon>Haplorrhini</taxon>
        <taxon>Platyrrhini</taxon>
        <taxon>Cebidae</taxon>
        <taxon>Callitrichinae</taxon>
        <taxon>Saguinus</taxon>
    </lineage>
</organism>
<gene>
    <name evidence="2" type="ORF">P7K49_033498</name>
</gene>
<dbReference type="EMBL" id="JASSZA010000019">
    <property type="protein sequence ID" value="KAK2087591.1"/>
    <property type="molecule type" value="Genomic_DNA"/>
</dbReference>
<feature type="region of interest" description="Disordered" evidence="1">
    <location>
        <begin position="29"/>
        <end position="54"/>
    </location>
</feature>
<keyword evidence="3" id="KW-1185">Reference proteome</keyword>
<sequence>MSASAVYVLDLKGKVTDCRDPCYQAQGPGALASVEDPEVGPQPAREPGRASRGCATLGRGGEAWRELGALKPVPPSQGVAASVYRALSLSRNFSTFIVILTYKGARQVATWPDLCGSNKNRSNNPVDGGGGYKRPPGTGGLDGDQVRWKRGIARDTRGSLLGLPSQKS</sequence>
<name>A0ABQ9TSI0_SAGOE</name>
<reference evidence="2 3" key="1">
    <citation type="submission" date="2023-05" db="EMBL/GenBank/DDBJ databases">
        <title>B98-5 Cell Line De Novo Hybrid Assembly: An Optical Mapping Approach.</title>
        <authorList>
            <person name="Kananen K."/>
            <person name="Auerbach J.A."/>
            <person name="Kautto E."/>
            <person name="Blachly J.S."/>
        </authorList>
    </citation>
    <scope>NUCLEOTIDE SEQUENCE [LARGE SCALE GENOMIC DNA]</scope>
    <source>
        <strain evidence="2">B95-8</strain>
        <tissue evidence="2">Cell line</tissue>
    </source>
</reference>
<feature type="compositionally biased region" description="Basic and acidic residues" evidence="1">
    <location>
        <begin position="144"/>
        <end position="157"/>
    </location>
</feature>
<protein>
    <submittedName>
        <fullName evidence="2">Uncharacterized protein</fullName>
    </submittedName>
</protein>
<proteinExistence type="predicted"/>
<feature type="compositionally biased region" description="Gly residues" evidence="1">
    <location>
        <begin position="127"/>
        <end position="142"/>
    </location>
</feature>
<evidence type="ECO:0000313" key="2">
    <source>
        <dbReference type="EMBL" id="KAK2087591.1"/>
    </source>
</evidence>